<dbReference type="AlphaFoldDB" id="A0A074Z6H9"/>
<dbReference type="RefSeq" id="XP_009173462.1">
    <property type="nucleotide sequence ID" value="XM_009175198.1"/>
</dbReference>
<organism evidence="1 2">
    <name type="scientific">Opisthorchis viverrini</name>
    <name type="common">Southeast Asian liver fluke</name>
    <dbReference type="NCBI Taxonomy" id="6198"/>
    <lineage>
        <taxon>Eukaryota</taxon>
        <taxon>Metazoa</taxon>
        <taxon>Spiralia</taxon>
        <taxon>Lophotrochozoa</taxon>
        <taxon>Platyhelminthes</taxon>
        <taxon>Trematoda</taxon>
        <taxon>Digenea</taxon>
        <taxon>Opisthorchiida</taxon>
        <taxon>Opisthorchiata</taxon>
        <taxon>Opisthorchiidae</taxon>
        <taxon>Opisthorchis</taxon>
    </lineage>
</organism>
<keyword evidence="2" id="KW-1185">Reference proteome</keyword>
<protein>
    <submittedName>
        <fullName evidence="1">Uncharacterized protein</fullName>
    </submittedName>
</protein>
<evidence type="ECO:0000313" key="2">
    <source>
        <dbReference type="Proteomes" id="UP000054324"/>
    </source>
</evidence>
<evidence type="ECO:0000313" key="1">
    <source>
        <dbReference type="EMBL" id="KER22781.1"/>
    </source>
</evidence>
<dbReference type="Proteomes" id="UP000054324">
    <property type="component" value="Unassembled WGS sequence"/>
</dbReference>
<dbReference type="GeneID" id="20323365"/>
<gene>
    <name evidence="1" type="ORF">T265_09186</name>
</gene>
<sequence length="115" mass="12931">MKECTQMICAEPYALIRQATEHDELSLATSSTVLSHCSFSAFPLLSEALIDMGNHSASVHYLGQTVDMNSKYTPAEFRELVENPGHIYLQRDEKWVQSNQINGSGGDSWRHNTTR</sequence>
<proteinExistence type="predicted"/>
<dbReference type="EMBL" id="KL596880">
    <property type="protein sequence ID" value="KER22781.1"/>
    <property type="molecule type" value="Genomic_DNA"/>
</dbReference>
<dbReference type="CTD" id="20323365"/>
<accession>A0A074Z6H9</accession>
<reference evidence="1 2" key="1">
    <citation type="submission" date="2013-11" db="EMBL/GenBank/DDBJ databases">
        <title>Opisthorchis viverrini - life in the bile duct.</title>
        <authorList>
            <person name="Young N.D."/>
            <person name="Nagarajan N."/>
            <person name="Lin S.J."/>
            <person name="Korhonen P.K."/>
            <person name="Jex A.R."/>
            <person name="Hall R.S."/>
            <person name="Safavi-Hemami H."/>
            <person name="Kaewkong W."/>
            <person name="Bertrand D."/>
            <person name="Gao S."/>
            <person name="Seet Q."/>
            <person name="Wongkham S."/>
            <person name="Teh B.T."/>
            <person name="Wongkham C."/>
            <person name="Intapan P.M."/>
            <person name="Maleewong W."/>
            <person name="Yang X."/>
            <person name="Hu M."/>
            <person name="Wang Z."/>
            <person name="Hofmann A."/>
            <person name="Sternberg P.W."/>
            <person name="Tan P."/>
            <person name="Wang J."/>
            <person name="Gasser R.B."/>
        </authorList>
    </citation>
    <scope>NUCLEOTIDE SEQUENCE [LARGE SCALE GENOMIC DNA]</scope>
</reference>
<name>A0A074Z6H9_OPIVI</name>
<dbReference type="KEGG" id="ovi:T265_09186"/>